<proteinExistence type="predicted"/>
<dbReference type="OrthoDB" id="9179215at2"/>
<gene>
    <name evidence="1" type="ORF">DNK49_02680</name>
</gene>
<evidence type="ECO:0000313" key="1">
    <source>
        <dbReference type="EMBL" id="PZA18453.1"/>
    </source>
</evidence>
<keyword evidence="2" id="KW-1185">Reference proteome</keyword>
<dbReference type="EMBL" id="QKOE01000001">
    <property type="protein sequence ID" value="PZA18453.1"/>
    <property type="molecule type" value="Genomic_DNA"/>
</dbReference>
<comment type="caution">
    <text evidence="1">The sequence shown here is derived from an EMBL/GenBank/DDBJ whole genome shotgun (WGS) entry which is preliminary data.</text>
</comment>
<dbReference type="AlphaFoldDB" id="A0A323V2W8"/>
<name>A0A323V2W8_9RHOO</name>
<organism evidence="1 2">
    <name type="scientific">Parazoarcus communis SWub3 = DSM 12120</name>
    <dbReference type="NCBI Taxonomy" id="1121029"/>
    <lineage>
        <taxon>Bacteria</taxon>
        <taxon>Pseudomonadati</taxon>
        <taxon>Pseudomonadota</taxon>
        <taxon>Betaproteobacteria</taxon>
        <taxon>Rhodocyclales</taxon>
        <taxon>Zoogloeaceae</taxon>
        <taxon>Parazoarcus</taxon>
    </lineage>
</organism>
<accession>A0A323V2W8</accession>
<protein>
    <submittedName>
        <fullName evidence="1">Uncharacterized protein</fullName>
    </submittedName>
</protein>
<evidence type="ECO:0000313" key="2">
    <source>
        <dbReference type="Proteomes" id="UP000248259"/>
    </source>
</evidence>
<dbReference type="RefSeq" id="WP_110522752.1">
    <property type="nucleotide sequence ID" value="NZ_QKOE01000001.1"/>
</dbReference>
<reference evidence="1 2" key="1">
    <citation type="submission" date="2018-06" db="EMBL/GenBank/DDBJ databases">
        <title>Azoarcus communis strain SWub3 genome.</title>
        <authorList>
            <person name="Zorraquino Salvo V."/>
            <person name="Toubiana D."/>
            <person name="Blumwald E."/>
        </authorList>
    </citation>
    <scope>NUCLEOTIDE SEQUENCE [LARGE SCALE GENOMIC DNA]</scope>
    <source>
        <strain evidence="1 2">SWub3</strain>
    </source>
</reference>
<dbReference type="Proteomes" id="UP000248259">
    <property type="component" value="Unassembled WGS sequence"/>
</dbReference>
<sequence>MSRFSAESLRLTLKADAWQLQSADGPHAAGFADDPALALEALPPIPALRNAGRLVVELGDIWLRYLVVQWPTGLRGARERRLWLEARFRAVHDIGPEAWCIAIDRDACGDSTLACAAPRAIVEALQVWIQRHRLRLTAFSGAYVHAYNRIATQAAGGRGAFALCRDGRLTTGSWQDGQWLRVRSEPSGTIPAQTLARTLALWAASEPSALPGRLHVEGLQVEALPAGWSLAASGAGV</sequence>